<reference evidence="1" key="1">
    <citation type="submission" date="2021-03" db="EMBL/GenBank/DDBJ databases">
        <authorList>
            <person name="Tagirdzhanova G."/>
        </authorList>
    </citation>
    <scope>NUCLEOTIDE SEQUENCE</scope>
</reference>
<dbReference type="EMBL" id="CAJPDT010000021">
    <property type="protein sequence ID" value="CAF9918779.1"/>
    <property type="molecule type" value="Genomic_DNA"/>
</dbReference>
<organism evidence="1 2">
    <name type="scientific">Imshaugia aleurites</name>
    <dbReference type="NCBI Taxonomy" id="172621"/>
    <lineage>
        <taxon>Eukaryota</taxon>
        <taxon>Fungi</taxon>
        <taxon>Dikarya</taxon>
        <taxon>Ascomycota</taxon>
        <taxon>Pezizomycotina</taxon>
        <taxon>Lecanoromycetes</taxon>
        <taxon>OSLEUM clade</taxon>
        <taxon>Lecanoromycetidae</taxon>
        <taxon>Lecanorales</taxon>
        <taxon>Lecanorineae</taxon>
        <taxon>Parmeliaceae</taxon>
        <taxon>Imshaugia</taxon>
    </lineage>
</organism>
<proteinExistence type="predicted"/>
<dbReference type="Proteomes" id="UP000664534">
    <property type="component" value="Unassembled WGS sequence"/>
</dbReference>
<name>A0A8H3F844_9LECA</name>
<keyword evidence="2" id="KW-1185">Reference proteome</keyword>
<evidence type="ECO:0000313" key="2">
    <source>
        <dbReference type="Proteomes" id="UP000664534"/>
    </source>
</evidence>
<dbReference type="AlphaFoldDB" id="A0A8H3F844"/>
<evidence type="ECO:0000313" key="1">
    <source>
        <dbReference type="EMBL" id="CAF9918779.1"/>
    </source>
</evidence>
<protein>
    <submittedName>
        <fullName evidence="1">Uncharacterized protein</fullName>
    </submittedName>
</protein>
<accession>A0A8H3F844</accession>
<sequence>MTQVTKFIGRERVVQQQLMEPDRQSYKADTRKPETQEFFEALLWSNASSQDSTARQVEQSCNTSYDPWDKIDSFKDRLDD</sequence>
<comment type="caution">
    <text evidence="1">The sequence shown here is derived from an EMBL/GenBank/DDBJ whole genome shotgun (WGS) entry which is preliminary data.</text>
</comment>
<gene>
    <name evidence="1" type="ORF">IMSHALPRED_004412</name>
</gene>